<dbReference type="PANTHER" id="PTHR36928:SF1">
    <property type="entry name" value="PHOSPHATASE YCDX-RELATED"/>
    <property type="match status" value="1"/>
</dbReference>
<name>A0A1U9NHR7_9BACT</name>
<evidence type="ECO:0000313" key="3">
    <source>
        <dbReference type="Proteomes" id="UP000189674"/>
    </source>
</evidence>
<dbReference type="KEGG" id="alus:STSP2_00441"/>
<accession>A0A1U9NHR7</accession>
<evidence type="ECO:0000259" key="1">
    <source>
        <dbReference type="SMART" id="SM00481"/>
    </source>
</evidence>
<dbReference type="InterPro" id="IPR004013">
    <property type="entry name" value="PHP_dom"/>
</dbReference>
<feature type="domain" description="Polymerase/histidinol phosphatase N-terminal" evidence="1">
    <location>
        <begin position="4"/>
        <end position="77"/>
    </location>
</feature>
<dbReference type="STRING" id="1936003.STSP2_00441"/>
<dbReference type="Pfam" id="PF02811">
    <property type="entry name" value="PHP"/>
    <property type="match status" value="1"/>
</dbReference>
<gene>
    <name evidence="2" type="ORF">STSP2_00441</name>
</gene>
<dbReference type="Gene3D" id="3.20.20.140">
    <property type="entry name" value="Metal-dependent hydrolases"/>
    <property type="match status" value="1"/>
</dbReference>
<dbReference type="RefSeq" id="WP_169852918.1">
    <property type="nucleotide sequence ID" value="NZ_CP019791.1"/>
</dbReference>
<dbReference type="GO" id="GO:0005829">
    <property type="term" value="C:cytosol"/>
    <property type="evidence" value="ECO:0007669"/>
    <property type="project" value="TreeGrafter"/>
</dbReference>
<dbReference type="InterPro" id="IPR003141">
    <property type="entry name" value="Pol/His_phosphatase_N"/>
</dbReference>
<dbReference type="PANTHER" id="PTHR36928">
    <property type="entry name" value="PHOSPHATASE YCDX-RELATED"/>
    <property type="match status" value="1"/>
</dbReference>
<dbReference type="SUPFAM" id="SSF89550">
    <property type="entry name" value="PHP domain-like"/>
    <property type="match status" value="1"/>
</dbReference>
<proteinExistence type="predicted"/>
<reference evidence="3" key="1">
    <citation type="submission" date="2017-02" db="EMBL/GenBank/DDBJ databases">
        <title>Comparative genomics and description of representatives of a novel lineage of planctomycetes thriving in anoxic sediments.</title>
        <authorList>
            <person name="Spring S."/>
            <person name="Bunk B."/>
            <person name="Sproer C."/>
        </authorList>
    </citation>
    <scope>NUCLEOTIDE SEQUENCE [LARGE SCALE GENOMIC DNA]</scope>
    <source>
        <strain evidence="3">ST-NAGAB-D1</strain>
    </source>
</reference>
<evidence type="ECO:0000313" key="2">
    <source>
        <dbReference type="EMBL" id="AQT67298.1"/>
    </source>
</evidence>
<sequence>MINYDMHIHTEYCGHAPGMTVPVILERADELGLETICITDHIFVEEDLELIDKIRDEVERTTSDCTVLVGAEVDVDPDHFDGTLITDRISQLDYVLASLHYVPGVGEFAETPDDNPLEPEVLLERWRTTLLGLAADKHVHAIGHPGRMIGSSLDLDSHYEDILAIFEEVAPVSAKNNTAWELNELTAYRLSDYYRQQWYRIFEIGHAAGVKLIYGSDAHAPEDIGYYEEIKALLAKLPEDALARPTDLLKVPS</sequence>
<dbReference type="GO" id="GO:0008270">
    <property type="term" value="F:zinc ion binding"/>
    <property type="evidence" value="ECO:0007669"/>
    <property type="project" value="TreeGrafter"/>
</dbReference>
<dbReference type="AlphaFoldDB" id="A0A1U9NHR7"/>
<dbReference type="Proteomes" id="UP000189674">
    <property type="component" value="Chromosome"/>
</dbReference>
<dbReference type="SMART" id="SM00481">
    <property type="entry name" value="POLIIIAc"/>
    <property type="match status" value="1"/>
</dbReference>
<protein>
    <submittedName>
        <fullName evidence="2">Histidinol-phosphatase</fullName>
    </submittedName>
</protein>
<dbReference type="EMBL" id="CP019791">
    <property type="protein sequence ID" value="AQT67298.1"/>
    <property type="molecule type" value="Genomic_DNA"/>
</dbReference>
<dbReference type="InterPro" id="IPR016195">
    <property type="entry name" value="Pol/histidinol_Pase-like"/>
</dbReference>
<organism evidence="2 3">
    <name type="scientific">Anaerohalosphaera lusitana</name>
    <dbReference type="NCBI Taxonomy" id="1936003"/>
    <lineage>
        <taxon>Bacteria</taxon>
        <taxon>Pseudomonadati</taxon>
        <taxon>Planctomycetota</taxon>
        <taxon>Phycisphaerae</taxon>
        <taxon>Sedimentisphaerales</taxon>
        <taxon>Anaerohalosphaeraceae</taxon>
        <taxon>Anaerohalosphaera</taxon>
    </lineage>
</organism>
<dbReference type="InterPro" id="IPR050243">
    <property type="entry name" value="PHP_phosphatase"/>
</dbReference>
<keyword evidence="3" id="KW-1185">Reference proteome</keyword>
<dbReference type="GO" id="GO:0042578">
    <property type="term" value="F:phosphoric ester hydrolase activity"/>
    <property type="evidence" value="ECO:0007669"/>
    <property type="project" value="TreeGrafter"/>
</dbReference>